<proteinExistence type="predicted"/>
<name>A0A2P2QZH3_RHIMU</name>
<protein>
    <submittedName>
        <fullName evidence="1">Uncharacterized protein</fullName>
    </submittedName>
</protein>
<dbReference type="AlphaFoldDB" id="A0A2P2QZH3"/>
<evidence type="ECO:0000313" key="1">
    <source>
        <dbReference type="EMBL" id="MBX72380.1"/>
    </source>
</evidence>
<dbReference type="EMBL" id="GGEC01091896">
    <property type="protein sequence ID" value="MBX72380.1"/>
    <property type="molecule type" value="Transcribed_RNA"/>
</dbReference>
<sequence>MYNTVLMMNGIKHTMLLQALSRKVEACTSISKLG</sequence>
<accession>A0A2P2QZH3</accession>
<reference evidence="1" key="1">
    <citation type="submission" date="2018-02" db="EMBL/GenBank/DDBJ databases">
        <title>Rhizophora mucronata_Transcriptome.</title>
        <authorList>
            <person name="Meera S.P."/>
            <person name="Sreeshan A."/>
            <person name="Augustine A."/>
        </authorList>
    </citation>
    <scope>NUCLEOTIDE SEQUENCE</scope>
    <source>
        <tissue evidence="1">Leaf</tissue>
    </source>
</reference>
<organism evidence="1">
    <name type="scientific">Rhizophora mucronata</name>
    <name type="common">Asiatic mangrove</name>
    <dbReference type="NCBI Taxonomy" id="61149"/>
    <lineage>
        <taxon>Eukaryota</taxon>
        <taxon>Viridiplantae</taxon>
        <taxon>Streptophyta</taxon>
        <taxon>Embryophyta</taxon>
        <taxon>Tracheophyta</taxon>
        <taxon>Spermatophyta</taxon>
        <taxon>Magnoliopsida</taxon>
        <taxon>eudicotyledons</taxon>
        <taxon>Gunneridae</taxon>
        <taxon>Pentapetalae</taxon>
        <taxon>rosids</taxon>
        <taxon>fabids</taxon>
        <taxon>Malpighiales</taxon>
        <taxon>Rhizophoraceae</taxon>
        <taxon>Rhizophora</taxon>
    </lineage>
</organism>